<keyword evidence="5" id="KW-0028">Amino-acid biosynthesis</keyword>
<comment type="subunit">
    <text evidence="5">Homodimer.</text>
</comment>
<evidence type="ECO:0000256" key="1">
    <source>
        <dbReference type="ARBA" id="ARBA00001933"/>
    </source>
</evidence>
<dbReference type="CDD" id="cd06828">
    <property type="entry name" value="PLPDE_III_DapDC"/>
    <property type="match status" value="1"/>
</dbReference>
<dbReference type="InterPro" id="IPR022643">
    <property type="entry name" value="De-COase2_C"/>
</dbReference>
<comment type="pathway">
    <text evidence="5 8">Amino-acid biosynthesis; L-lysine biosynthesis via DAP pathway; L-lysine from DL-2,6-diaminopimelate: step 1/1.</text>
</comment>
<dbReference type="PRINTS" id="PR01181">
    <property type="entry name" value="DAPDCRBXLASE"/>
</dbReference>
<feature type="binding site" evidence="5">
    <location>
        <position position="239"/>
    </location>
    <ligand>
        <name>pyridoxal 5'-phosphate</name>
        <dbReference type="ChEBI" id="CHEBI:597326"/>
    </ligand>
</feature>
<dbReference type="SUPFAM" id="SSF51419">
    <property type="entry name" value="PLP-binding barrel"/>
    <property type="match status" value="1"/>
</dbReference>
<feature type="binding site" evidence="5">
    <location>
        <position position="314"/>
    </location>
    <ligand>
        <name>substrate</name>
    </ligand>
</feature>
<dbReference type="InterPro" id="IPR000183">
    <property type="entry name" value="Orn/DAP/Arg_de-COase"/>
</dbReference>
<dbReference type="EC" id="4.1.1.20" evidence="5 6"/>
<dbReference type="Proteomes" id="UP000182278">
    <property type="component" value="Unassembled WGS sequence"/>
</dbReference>
<protein>
    <recommendedName>
        <fullName evidence="5 6">Diaminopimelate decarboxylase</fullName>
        <shortName evidence="5">DAP decarboxylase</shortName>
        <shortName evidence="5">DAPDC</shortName>
        <ecNumber evidence="5 6">4.1.1.20</ecNumber>
    </recommendedName>
</protein>
<evidence type="ECO:0000256" key="4">
    <source>
        <dbReference type="ARBA" id="ARBA00023239"/>
    </source>
</evidence>
<dbReference type="PROSITE" id="PS00878">
    <property type="entry name" value="ODR_DC_2_1"/>
    <property type="match status" value="1"/>
</dbReference>
<dbReference type="InterPro" id="IPR022657">
    <property type="entry name" value="De-COase2_CS"/>
</dbReference>
<dbReference type="InterPro" id="IPR029066">
    <property type="entry name" value="PLP-binding_barrel"/>
</dbReference>
<evidence type="ECO:0000313" key="12">
    <source>
        <dbReference type="Proteomes" id="UP000182278"/>
    </source>
</evidence>
<dbReference type="PANTHER" id="PTHR43727:SF2">
    <property type="entry name" value="GROUP IV DECARBOXYLASE"/>
    <property type="match status" value="1"/>
</dbReference>
<organism evidence="11 12">
    <name type="scientific">Candidatus Desantisbacteria bacterium CG1_02_38_46</name>
    <dbReference type="NCBI Taxonomy" id="1817893"/>
    <lineage>
        <taxon>Bacteria</taxon>
        <taxon>Candidatus Desantisiibacteriota</taxon>
    </lineage>
</organism>
<evidence type="ECO:0000256" key="7">
    <source>
        <dbReference type="PIRSR" id="PIRSR600183-50"/>
    </source>
</evidence>
<comment type="function">
    <text evidence="5">Specifically catalyzes the decarboxylation of meso-diaminopimelate (meso-DAP) to L-lysine.</text>
</comment>
<comment type="caution">
    <text evidence="11">The sequence shown here is derived from an EMBL/GenBank/DDBJ whole genome shotgun (WGS) entry which is preliminary data.</text>
</comment>
<evidence type="ECO:0000259" key="10">
    <source>
        <dbReference type="Pfam" id="PF02784"/>
    </source>
</evidence>
<dbReference type="Pfam" id="PF02784">
    <property type="entry name" value="Orn_Arg_deC_N"/>
    <property type="match status" value="1"/>
</dbReference>
<reference evidence="11 12" key="1">
    <citation type="journal article" date="2016" name="Environ. Microbiol.">
        <title>Genomic resolution of a cold subsurface aquifer community provides metabolic insights for novel microbes adapted to high CO concentrations.</title>
        <authorList>
            <person name="Probst A.J."/>
            <person name="Castelle C.J."/>
            <person name="Singh A."/>
            <person name="Brown C.T."/>
            <person name="Anantharaman K."/>
            <person name="Sharon I."/>
            <person name="Hug L.A."/>
            <person name="Burstein D."/>
            <person name="Emerson J.B."/>
            <person name="Thomas B.C."/>
            <person name="Banfield J.F."/>
        </authorList>
    </citation>
    <scope>NUCLEOTIDE SEQUENCE [LARGE SCALE GENOMIC DNA]</scope>
    <source>
        <strain evidence="11">CG1_02_38_46</strain>
    </source>
</reference>
<dbReference type="GO" id="GO:0009089">
    <property type="term" value="P:lysine biosynthetic process via diaminopimelate"/>
    <property type="evidence" value="ECO:0007669"/>
    <property type="project" value="UniProtKB-UniRule"/>
</dbReference>
<accession>A0A1J4SDY6</accession>
<comment type="similarity">
    <text evidence="5">Belongs to the Orn/Lys/Arg decarboxylase class-II family. LysA subfamily.</text>
</comment>
<keyword evidence="4 5" id="KW-0456">Lyase</keyword>
<feature type="binding site" evidence="5">
    <location>
        <position position="342"/>
    </location>
    <ligand>
        <name>substrate</name>
    </ligand>
</feature>
<feature type="binding site" evidence="5">
    <location>
        <position position="370"/>
    </location>
    <ligand>
        <name>substrate</name>
    </ligand>
</feature>
<dbReference type="PANTHER" id="PTHR43727">
    <property type="entry name" value="DIAMINOPIMELATE DECARBOXYLASE"/>
    <property type="match status" value="1"/>
</dbReference>
<dbReference type="NCBIfam" id="TIGR01048">
    <property type="entry name" value="lysA"/>
    <property type="match status" value="1"/>
</dbReference>
<feature type="binding site" evidence="5">
    <location>
        <position position="274"/>
    </location>
    <ligand>
        <name>substrate</name>
    </ligand>
</feature>
<dbReference type="PRINTS" id="PR01179">
    <property type="entry name" value="ODADCRBXLASE"/>
</dbReference>
<evidence type="ECO:0000256" key="8">
    <source>
        <dbReference type="RuleBase" id="RU003738"/>
    </source>
</evidence>
<dbReference type="PROSITE" id="PS00879">
    <property type="entry name" value="ODR_DC_2_2"/>
    <property type="match status" value="1"/>
</dbReference>
<dbReference type="UniPathway" id="UPA00034">
    <property type="reaction ID" value="UER00027"/>
</dbReference>
<dbReference type="InterPro" id="IPR009006">
    <property type="entry name" value="Ala_racemase/Decarboxylase_C"/>
</dbReference>
<feature type="binding site" evidence="5">
    <location>
        <position position="310"/>
    </location>
    <ligand>
        <name>substrate</name>
    </ligand>
</feature>
<feature type="modified residue" description="N6-(pyridoxal phosphate)lysine" evidence="5 7">
    <location>
        <position position="60"/>
    </location>
</feature>
<feature type="binding site" evidence="5">
    <location>
        <position position="370"/>
    </location>
    <ligand>
        <name>pyridoxal 5'-phosphate</name>
        <dbReference type="ChEBI" id="CHEBI:597326"/>
    </ligand>
</feature>
<dbReference type="EMBL" id="MNUO01000041">
    <property type="protein sequence ID" value="OIN97599.1"/>
    <property type="molecule type" value="Genomic_DNA"/>
</dbReference>
<evidence type="ECO:0000259" key="9">
    <source>
        <dbReference type="Pfam" id="PF00278"/>
    </source>
</evidence>
<evidence type="ECO:0000256" key="5">
    <source>
        <dbReference type="HAMAP-Rule" id="MF_02120"/>
    </source>
</evidence>
<dbReference type="FunFam" id="3.20.20.10:FF:000003">
    <property type="entry name" value="Diaminopimelate decarboxylase"/>
    <property type="match status" value="1"/>
</dbReference>
<feature type="active site" description="Proton donor" evidence="7">
    <location>
        <position position="341"/>
    </location>
</feature>
<dbReference type="Gene3D" id="2.40.37.10">
    <property type="entry name" value="Lyase, Ornithine Decarboxylase, Chain A, domain 1"/>
    <property type="match status" value="1"/>
</dbReference>
<comment type="cofactor">
    <cofactor evidence="1 5 7 8">
        <name>pyridoxal 5'-phosphate</name>
        <dbReference type="ChEBI" id="CHEBI:597326"/>
    </cofactor>
</comment>
<name>A0A1J4SDY6_9BACT</name>
<dbReference type="InterPro" id="IPR002986">
    <property type="entry name" value="DAP_deCOOHase_LysA"/>
</dbReference>
<dbReference type="Gene3D" id="3.20.20.10">
    <property type="entry name" value="Alanine racemase"/>
    <property type="match status" value="1"/>
</dbReference>
<dbReference type="Pfam" id="PF00278">
    <property type="entry name" value="Orn_DAP_Arg_deC"/>
    <property type="match status" value="1"/>
</dbReference>
<dbReference type="AlphaFoldDB" id="A0A1J4SDY6"/>
<dbReference type="SUPFAM" id="SSF50621">
    <property type="entry name" value="Alanine racemase C-terminal domain-like"/>
    <property type="match status" value="1"/>
</dbReference>
<keyword evidence="5 8" id="KW-0457">Lysine biosynthesis</keyword>
<feature type="domain" description="Orn/DAP/Arg decarboxylase 2 N-terminal" evidence="10">
    <location>
        <begin position="35"/>
        <end position="277"/>
    </location>
</feature>
<dbReference type="GO" id="GO:0030170">
    <property type="term" value="F:pyridoxal phosphate binding"/>
    <property type="evidence" value="ECO:0007669"/>
    <property type="project" value="UniProtKB-UniRule"/>
</dbReference>
<dbReference type="HAMAP" id="MF_02120">
    <property type="entry name" value="LysA"/>
    <property type="match status" value="1"/>
</dbReference>
<dbReference type="InterPro" id="IPR022644">
    <property type="entry name" value="De-COase2_N"/>
</dbReference>
<feature type="domain" description="Orn/DAP/Arg decarboxylase 2 C-terminal" evidence="9">
    <location>
        <begin position="33"/>
        <end position="368"/>
    </location>
</feature>
<evidence type="ECO:0000313" key="11">
    <source>
        <dbReference type="EMBL" id="OIN97599.1"/>
    </source>
</evidence>
<dbReference type="InterPro" id="IPR022653">
    <property type="entry name" value="De-COase2_pyr-phos_BS"/>
</dbReference>
<dbReference type="STRING" id="1817893.AUJ66_02630"/>
<dbReference type="GO" id="GO:0008836">
    <property type="term" value="F:diaminopimelate decarboxylase activity"/>
    <property type="evidence" value="ECO:0007669"/>
    <property type="project" value="UniProtKB-UniRule"/>
</dbReference>
<evidence type="ECO:0000256" key="2">
    <source>
        <dbReference type="ARBA" id="ARBA00022793"/>
    </source>
</evidence>
<feature type="binding site" evidence="5">
    <location>
        <begin position="271"/>
        <end position="274"/>
    </location>
    <ligand>
        <name>pyridoxal 5'-phosphate</name>
        <dbReference type="ChEBI" id="CHEBI:597326"/>
    </ligand>
</feature>
<proteinExistence type="inferred from homology"/>
<evidence type="ECO:0000256" key="6">
    <source>
        <dbReference type="NCBIfam" id="TIGR01048"/>
    </source>
</evidence>
<comment type="catalytic activity">
    <reaction evidence="5 8">
        <text>meso-2,6-diaminopimelate + H(+) = L-lysine + CO2</text>
        <dbReference type="Rhea" id="RHEA:15101"/>
        <dbReference type="ChEBI" id="CHEBI:15378"/>
        <dbReference type="ChEBI" id="CHEBI:16526"/>
        <dbReference type="ChEBI" id="CHEBI:32551"/>
        <dbReference type="ChEBI" id="CHEBI:57791"/>
        <dbReference type="EC" id="4.1.1.20"/>
    </reaction>
</comment>
<keyword evidence="2 5" id="KW-0210">Decarboxylase</keyword>
<gene>
    <name evidence="5" type="primary">lysA</name>
    <name evidence="11" type="ORF">AUJ66_02630</name>
</gene>
<keyword evidence="3 5" id="KW-0663">Pyridoxal phosphate</keyword>
<evidence type="ECO:0000256" key="3">
    <source>
        <dbReference type="ARBA" id="ARBA00022898"/>
    </source>
</evidence>
<sequence>MEVFRYVGGKLYCEGVSIEKIAKELGTPFYMYSHSKIEENYRELDAALGRIPHLICYAVKANSNLSILGILKNLGSGFDVLSGGELYKVLKIKADPRKIVFDGVGKTKEEIEYGILNNILMFNVESFSELLILDNIAKKLKKEVPVGIRINFGIDPHSAHRYIDTSKGSKFGLEANEAKKIYLQAKKFKNIKLVGLHSHIGSQILEVKPFEMTFKLIFSFVEELKKQGINLKYIDVGGGLGIPYKENENKFPLKEYARALSLFKNCKVILETGRFIVGNSAILVTKVLYIKNSFGKTFVIVDSGMNDLIRPSLYGAYHRIIPIIKLSNYPIVRSNVVGPVCETGDFFALNRKMPLPKEGDLLAVRDTGAYGFEMSSNYNSHCRIPQILVKGKQFSIIRQREKYADLIKGE</sequence>